<evidence type="ECO:0000256" key="3">
    <source>
        <dbReference type="ARBA" id="ARBA00022801"/>
    </source>
</evidence>
<dbReference type="EMBL" id="LUAW01000013">
    <property type="protein sequence ID" value="KYQ72881.1"/>
    <property type="molecule type" value="Genomic_DNA"/>
</dbReference>
<comment type="similarity">
    <text evidence="1">Belongs to the metallo-dependent hydrolases superfamily. ATZ/TRZ family.</text>
</comment>
<keyword evidence="8" id="KW-1185">Reference proteome</keyword>
<evidence type="ECO:0000256" key="4">
    <source>
        <dbReference type="ARBA" id="ARBA00022833"/>
    </source>
</evidence>
<gene>
    <name evidence="7" type="ORF">AZH43_08510</name>
</gene>
<dbReference type="RefSeq" id="WP_067667336.1">
    <property type="nucleotide sequence ID" value="NZ_CBCSIK010000002.1"/>
</dbReference>
<keyword evidence="2" id="KW-0479">Metal-binding</keyword>
<feature type="domain" description="Aminodeoxyfutalosine deaminase/Imidazolonepropionase-like composite" evidence="6">
    <location>
        <begin position="22"/>
        <end position="46"/>
    </location>
</feature>
<keyword evidence="4" id="KW-0862">Zinc</keyword>
<dbReference type="Pfam" id="PF01979">
    <property type="entry name" value="Amidohydro_1"/>
    <property type="match status" value="1"/>
</dbReference>
<dbReference type="InterPro" id="IPR032466">
    <property type="entry name" value="Metal_Hydrolase"/>
</dbReference>
<accession>A0A151Y4B5</accession>
<sequence length="457" mass="50768">MKILTAAYVLTMNAQNECIQNGAVLIDGDRIKEVGPLVQLTQRYPEVLIEHYPQALLMPGLINTHCHSGLLRGTAEGLPVWDWLQQFIDPMHRVLTPDDAKIASYLCYAEALLSGTTTIVDMWRYMDGSAEAAKALGIRAILVPYVAEHPDHHYFETLTSNEALINRWHQQANWRIQVWVGLEHLFYAEAAALKRIKKLCHDYQTGFHTHSNESQFDVQENLRRSGVRPIESLQKLGLLDVPKTLLAHCVWADANEIQILKRHAVGVAHNPISNMKLASGAAPVVEMLRQGVAVGLGTDGEKENNNLDMFEEMKTASLLAKFSNLDAAALDSWSVCQMATRQGAKALGMQNTIGSLEAGKFADLIAVNIATPRMTPLIDHGKLFNLHTNLVHAVQGQDVVMTMVAGQIVVENGRLVNADIQALIGQANQAAPRLFERRDRWFAKQGKTVNELQREES</sequence>
<dbReference type="InterPro" id="IPR006680">
    <property type="entry name" value="Amidohydro-rel"/>
</dbReference>
<dbReference type="Gene3D" id="3.20.20.140">
    <property type="entry name" value="Metal-dependent hydrolases"/>
    <property type="match status" value="1"/>
</dbReference>
<dbReference type="PANTHER" id="PTHR43794:SF11">
    <property type="entry name" value="AMIDOHYDROLASE-RELATED DOMAIN-CONTAINING PROTEIN"/>
    <property type="match status" value="1"/>
</dbReference>
<evidence type="ECO:0000313" key="8">
    <source>
        <dbReference type="Proteomes" id="UP000076276"/>
    </source>
</evidence>
<keyword evidence="3" id="KW-0378">Hydrolase</keyword>
<reference evidence="7 8" key="1">
    <citation type="submission" date="2016-03" db="EMBL/GenBank/DDBJ databases">
        <title>Acinetobacter genomospecies 28 strain ANC 4149.</title>
        <authorList>
            <person name="Radolfova-Krizova L."/>
            <person name="Nemec A."/>
        </authorList>
    </citation>
    <scope>NUCLEOTIDE SEQUENCE [LARGE SCALE GENOMIC DNA]</scope>
    <source>
        <strain evidence="7 8">ANC 4149</strain>
    </source>
</reference>
<dbReference type="SUPFAM" id="SSF51338">
    <property type="entry name" value="Composite domain of metallo-dependent hydrolases"/>
    <property type="match status" value="1"/>
</dbReference>
<dbReference type="GO" id="GO:0016810">
    <property type="term" value="F:hydrolase activity, acting on carbon-nitrogen (but not peptide) bonds"/>
    <property type="evidence" value="ECO:0007669"/>
    <property type="project" value="InterPro"/>
</dbReference>
<dbReference type="AlphaFoldDB" id="A0A151Y4B5"/>
<dbReference type="InterPro" id="IPR011059">
    <property type="entry name" value="Metal-dep_hydrolase_composite"/>
</dbReference>
<evidence type="ECO:0000259" key="5">
    <source>
        <dbReference type="Pfam" id="PF01979"/>
    </source>
</evidence>
<dbReference type="PANTHER" id="PTHR43794">
    <property type="entry name" value="AMINOHYDROLASE SSNA-RELATED"/>
    <property type="match status" value="1"/>
</dbReference>
<feature type="domain" description="Amidohydrolase-related" evidence="5">
    <location>
        <begin position="57"/>
        <end position="409"/>
    </location>
</feature>
<evidence type="ECO:0000259" key="6">
    <source>
        <dbReference type="Pfam" id="PF22039"/>
    </source>
</evidence>
<dbReference type="STRING" id="1806892.AZH43_08510"/>
<comment type="caution">
    <text evidence="7">The sequence shown here is derived from an EMBL/GenBank/DDBJ whole genome shotgun (WGS) entry which is preliminary data.</text>
</comment>
<dbReference type="GO" id="GO:0046872">
    <property type="term" value="F:metal ion binding"/>
    <property type="evidence" value="ECO:0007669"/>
    <property type="project" value="UniProtKB-KW"/>
</dbReference>
<evidence type="ECO:0000256" key="1">
    <source>
        <dbReference type="ARBA" id="ARBA00006745"/>
    </source>
</evidence>
<dbReference type="InterPro" id="IPR054418">
    <property type="entry name" value="MQNX/HUTI_composite_N"/>
</dbReference>
<dbReference type="OrthoDB" id="9807210at2"/>
<evidence type="ECO:0000313" key="7">
    <source>
        <dbReference type="EMBL" id="KYQ72881.1"/>
    </source>
</evidence>
<organism evidence="7 8">
    <name type="scientific">Acinetobacter pragensis</name>
    <dbReference type="NCBI Taxonomy" id="1806892"/>
    <lineage>
        <taxon>Bacteria</taxon>
        <taxon>Pseudomonadati</taxon>
        <taxon>Pseudomonadota</taxon>
        <taxon>Gammaproteobacteria</taxon>
        <taxon>Moraxellales</taxon>
        <taxon>Moraxellaceae</taxon>
        <taxon>Acinetobacter</taxon>
    </lineage>
</organism>
<proteinExistence type="inferred from homology"/>
<dbReference type="InterPro" id="IPR050287">
    <property type="entry name" value="MTA/SAH_deaminase"/>
</dbReference>
<evidence type="ECO:0000256" key="2">
    <source>
        <dbReference type="ARBA" id="ARBA00022723"/>
    </source>
</evidence>
<dbReference type="Gene3D" id="2.30.40.10">
    <property type="entry name" value="Urease, subunit C, domain 1"/>
    <property type="match status" value="1"/>
</dbReference>
<dbReference type="Pfam" id="PF22039">
    <property type="entry name" value="HUTI_composite_bact"/>
    <property type="match status" value="1"/>
</dbReference>
<dbReference type="Proteomes" id="UP000076276">
    <property type="component" value="Unassembled WGS sequence"/>
</dbReference>
<dbReference type="SUPFAM" id="SSF51556">
    <property type="entry name" value="Metallo-dependent hydrolases"/>
    <property type="match status" value="1"/>
</dbReference>
<protein>
    <submittedName>
        <fullName evidence="7">Cytosine deaminase</fullName>
    </submittedName>
</protein>
<name>A0A151Y4B5_9GAMM</name>
<dbReference type="CDD" id="cd01298">
    <property type="entry name" value="ATZ_TRZ_like"/>
    <property type="match status" value="1"/>
</dbReference>